<dbReference type="GO" id="GO:0006513">
    <property type="term" value="P:protein monoubiquitination"/>
    <property type="evidence" value="ECO:0007669"/>
    <property type="project" value="InterPro"/>
</dbReference>
<evidence type="ECO:0000256" key="7">
    <source>
        <dbReference type="ARBA" id="ARBA00022679"/>
    </source>
</evidence>
<feature type="compositionally biased region" description="Low complexity" evidence="20">
    <location>
        <begin position="146"/>
        <end position="170"/>
    </location>
</feature>
<dbReference type="InterPro" id="IPR013083">
    <property type="entry name" value="Znf_RING/FYVE/PHD"/>
</dbReference>
<feature type="region of interest" description="Disordered" evidence="20">
    <location>
        <begin position="126"/>
        <end position="228"/>
    </location>
</feature>
<evidence type="ECO:0000256" key="8">
    <source>
        <dbReference type="ARBA" id="ARBA00022723"/>
    </source>
</evidence>
<dbReference type="EMBL" id="CCYA01000389">
    <property type="protein sequence ID" value="CEH19458.1"/>
    <property type="molecule type" value="Genomic_DNA"/>
</dbReference>
<evidence type="ECO:0000256" key="15">
    <source>
        <dbReference type="ARBA" id="ARBA00023242"/>
    </source>
</evidence>
<evidence type="ECO:0000256" key="9">
    <source>
        <dbReference type="ARBA" id="ARBA00022763"/>
    </source>
</evidence>
<feature type="compositionally biased region" description="Basic and acidic residues" evidence="20">
    <location>
        <begin position="384"/>
        <end position="393"/>
    </location>
</feature>
<dbReference type="GO" id="GO:0097505">
    <property type="term" value="C:Rad6-Rad18 complex"/>
    <property type="evidence" value="ECO:0007669"/>
    <property type="project" value="TreeGrafter"/>
</dbReference>
<dbReference type="PANTHER" id="PTHR14134:SF2">
    <property type="entry name" value="E3 UBIQUITIN-PROTEIN LIGASE RAD18"/>
    <property type="match status" value="1"/>
</dbReference>
<feature type="compositionally biased region" description="Low complexity" evidence="20">
    <location>
        <begin position="208"/>
        <end position="221"/>
    </location>
</feature>
<name>A0A0N7LBI2_9BASI</name>
<accession>A0A0N7LBI2</accession>
<dbReference type="AlphaFoldDB" id="A0A0N7LBI2"/>
<dbReference type="GO" id="GO:0006281">
    <property type="term" value="P:DNA repair"/>
    <property type="evidence" value="ECO:0007669"/>
    <property type="project" value="UniProtKB-KW"/>
</dbReference>
<keyword evidence="7" id="KW-0808">Transferase</keyword>
<dbReference type="GO" id="GO:0003697">
    <property type="term" value="F:single-stranded DNA binding"/>
    <property type="evidence" value="ECO:0007669"/>
    <property type="project" value="InterPro"/>
</dbReference>
<dbReference type="GO" id="GO:0006301">
    <property type="term" value="P:DNA damage tolerance"/>
    <property type="evidence" value="ECO:0007669"/>
    <property type="project" value="InterPro"/>
</dbReference>
<dbReference type="GO" id="GO:0005634">
    <property type="term" value="C:nucleus"/>
    <property type="evidence" value="ECO:0007669"/>
    <property type="project" value="UniProtKB-SubCell"/>
</dbReference>
<evidence type="ECO:0000256" key="11">
    <source>
        <dbReference type="ARBA" id="ARBA00022786"/>
    </source>
</evidence>
<comment type="pathway">
    <text evidence="3">Protein modification; protein ubiquitination.</text>
</comment>
<evidence type="ECO:0000256" key="2">
    <source>
        <dbReference type="ARBA" id="ARBA00004123"/>
    </source>
</evidence>
<keyword evidence="23" id="KW-1185">Reference proteome</keyword>
<dbReference type="Proteomes" id="UP000054845">
    <property type="component" value="Unassembled WGS sequence"/>
</dbReference>
<evidence type="ECO:0000313" key="23">
    <source>
        <dbReference type="Proteomes" id="UP000054845"/>
    </source>
</evidence>
<dbReference type="Gene3D" id="3.30.40.10">
    <property type="entry name" value="Zinc/RING finger domain, C3HC4 (zinc finger)"/>
    <property type="match status" value="1"/>
</dbReference>
<keyword evidence="14" id="KW-0234">DNA repair</keyword>
<evidence type="ECO:0000256" key="14">
    <source>
        <dbReference type="ARBA" id="ARBA00023204"/>
    </source>
</evidence>
<proteinExistence type="inferred from homology"/>
<sequence length="450" mass="48930">MPLNFASASASTSAAPRWDLNAADDPADWEDDFSYLKPLDAALRCELCFDVFRAPVSLRCGHTFCSTCVRNAINQGGAGGQECPKCRAKAQDSHLTPQIALETAAEAWRDARARLYDLQTARKAAAEEAKSGPAPPRGLKRKASEEPNTSTSSSPTALSPPNSSLRQTRSSSRRQETNPAGPSSKPEYVVVSDDDDGDVSYVPSNHASPSKRGSSSQKSPAKAPPEADASERVQCPLCTHTFTLAALNRHLDRGVPCSPDDPPPVAAESGLATPRSTMSTGWFTAKAQGNGASIPKGAKLVRPPYVSLREKQIRELLMEHRLSIAGSKERRIERHRHWVNIYNANLDASERNRRTVAQLRREMEEWDKGQDDAERQKARGGAISEKRAKDWAGHHNAQFSELTAAARDSHRRNREAHRSSNQVDSESGRQLDAPVPTLAPGADSCAETSV</sequence>
<evidence type="ECO:0000256" key="16">
    <source>
        <dbReference type="ARBA" id="ARBA00031783"/>
    </source>
</evidence>
<dbReference type="OrthoDB" id="9049620at2759"/>
<keyword evidence="8" id="KW-0479">Metal-binding</keyword>
<dbReference type="InterPro" id="IPR018957">
    <property type="entry name" value="Znf_C3HC4_RING-type"/>
</dbReference>
<organism evidence="22 23">
    <name type="scientific">Ceraceosorus bombacis</name>
    <dbReference type="NCBI Taxonomy" id="401625"/>
    <lineage>
        <taxon>Eukaryota</taxon>
        <taxon>Fungi</taxon>
        <taxon>Dikarya</taxon>
        <taxon>Basidiomycota</taxon>
        <taxon>Ustilaginomycotina</taxon>
        <taxon>Exobasidiomycetes</taxon>
        <taxon>Ceraceosorales</taxon>
        <taxon>Ceraceosoraceae</taxon>
        <taxon>Ceraceosorus</taxon>
    </lineage>
</organism>
<dbReference type="EC" id="2.3.2.27" evidence="5"/>
<evidence type="ECO:0000256" key="3">
    <source>
        <dbReference type="ARBA" id="ARBA00004906"/>
    </source>
</evidence>
<comment type="similarity">
    <text evidence="4">Belongs to the RAD18 family.</text>
</comment>
<dbReference type="GO" id="GO:0008270">
    <property type="term" value="F:zinc ion binding"/>
    <property type="evidence" value="ECO:0007669"/>
    <property type="project" value="UniProtKB-KW"/>
</dbReference>
<evidence type="ECO:0000256" key="10">
    <source>
        <dbReference type="ARBA" id="ARBA00022771"/>
    </source>
</evidence>
<evidence type="ECO:0000256" key="1">
    <source>
        <dbReference type="ARBA" id="ARBA00000900"/>
    </source>
</evidence>
<evidence type="ECO:0000256" key="20">
    <source>
        <dbReference type="SAM" id="MobiDB-lite"/>
    </source>
</evidence>
<evidence type="ECO:0000256" key="12">
    <source>
        <dbReference type="ARBA" id="ARBA00022833"/>
    </source>
</evidence>
<comment type="subcellular location">
    <subcellularLocation>
        <location evidence="2">Nucleus</location>
    </subcellularLocation>
</comment>
<dbReference type="Pfam" id="PF00097">
    <property type="entry name" value="zf-C3HC4"/>
    <property type="match status" value="1"/>
</dbReference>
<keyword evidence="9" id="KW-0227">DNA damage</keyword>
<evidence type="ECO:0000256" key="5">
    <source>
        <dbReference type="ARBA" id="ARBA00012483"/>
    </source>
</evidence>
<reference evidence="22 23" key="1">
    <citation type="submission" date="2014-09" db="EMBL/GenBank/DDBJ databases">
        <authorList>
            <person name="Magalhaes I.L.F."/>
            <person name="Oliveira U."/>
            <person name="Santos F.R."/>
            <person name="Vidigal T.H.D.A."/>
            <person name="Brescovit A.D."/>
            <person name="Santos A.J."/>
        </authorList>
    </citation>
    <scope>NUCLEOTIDE SEQUENCE [LARGE SCALE GENOMIC DNA]</scope>
</reference>
<evidence type="ECO:0000256" key="17">
    <source>
        <dbReference type="ARBA" id="ARBA00074353"/>
    </source>
</evidence>
<dbReference type="PROSITE" id="PS50089">
    <property type="entry name" value="ZF_RING_2"/>
    <property type="match status" value="1"/>
</dbReference>
<dbReference type="SMART" id="SM00184">
    <property type="entry name" value="RING"/>
    <property type="match status" value="1"/>
</dbReference>
<evidence type="ECO:0000313" key="22">
    <source>
        <dbReference type="EMBL" id="CEH19458.1"/>
    </source>
</evidence>
<protein>
    <recommendedName>
        <fullName evidence="6">Postreplication repair E3 ubiquitin-protein ligase RAD18</fullName>
        <ecNumber evidence="5">2.3.2.27</ecNumber>
    </recommendedName>
    <alternativeName>
        <fullName evidence="17">Postreplication repair E3 ubiquitin-protein ligase rad18</fullName>
    </alternativeName>
    <alternativeName>
        <fullName evidence="16 18">RING-type E3 ubiquitin transferase RAD18</fullName>
    </alternativeName>
</protein>
<keyword evidence="15" id="KW-0539">Nucleus</keyword>
<dbReference type="PANTHER" id="PTHR14134">
    <property type="entry name" value="E3 UBIQUITIN-PROTEIN LIGASE RAD18"/>
    <property type="match status" value="1"/>
</dbReference>
<dbReference type="SUPFAM" id="SSF57850">
    <property type="entry name" value="RING/U-box"/>
    <property type="match status" value="1"/>
</dbReference>
<dbReference type="InterPro" id="IPR001841">
    <property type="entry name" value="Znf_RING"/>
</dbReference>
<dbReference type="InterPro" id="IPR039577">
    <property type="entry name" value="Rad18"/>
</dbReference>
<keyword evidence="13" id="KW-0238">DNA-binding</keyword>
<keyword evidence="10 19" id="KW-0863">Zinc-finger</keyword>
<feature type="region of interest" description="Disordered" evidence="20">
    <location>
        <begin position="363"/>
        <end position="450"/>
    </location>
</feature>
<evidence type="ECO:0000256" key="13">
    <source>
        <dbReference type="ARBA" id="ARBA00023125"/>
    </source>
</evidence>
<dbReference type="STRING" id="401625.A0A0N7LBI2"/>
<keyword evidence="12" id="KW-0862">Zinc</keyword>
<evidence type="ECO:0000256" key="4">
    <source>
        <dbReference type="ARBA" id="ARBA00009506"/>
    </source>
</evidence>
<dbReference type="GO" id="GO:0061630">
    <property type="term" value="F:ubiquitin protein ligase activity"/>
    <property type="evidence" value="ECO:0007669"/>
    <property type="project" value="UniProtKB-EC"/>
</dbReference>
<dbReference type="InterPro" id="IPR017907">
    <property type="entry name" value="Znf_RING_CS"/>
</dbReference>
<evidence type="ECO:0000256" key="6">
    <source>
        <dbReference type="ARBA" id="ARBA00015551"/>
    </source>
</evidence>
<feature type="domain" description="RING-type" evidence="21">
    <location>
        <begin position="45"/>
        <end position="87"/>
    </location>
</feature>
<evidence type="ECO:0000256" key="19">
    <source>
        <dbReference type="PROSITE-ProRule" id="PRU00175"/>
    </source>
</evidence>
<feature type="compositionally biased region" description="Basic and acidic residues" evidence="20">
    <location>
        <begin position="363"/>
        <end position="377"/>
    </location>
</feature>
<dbReference type="PROSITE" id="PS00518">
    <property type="entry name" value="ZF_RING_1"/>
    <property type="match status" value="1"/>
</dbReference>
<dbReference type="FunFam" id="3.30.40.10:FF:000172">
    <property type="entry name" value="E3 ubiquitin-protein ligase RAD18"/>
    <property type="match status" value="1"/>
</dbReference>
<comment type="catalytic activity">
    <reaction evidence="1">
        <text>S-ubiquitinyl-[E2 ubiquitin-conjugating enzyme]-L-cysteine + [acceptor protein]-L-lysine = [E2 ubiquitin-conjugating enzyme]-L-cysteine + N(6)-ubiquitinyl-[acceptor protein]-L-lysine.</text>
        <dbReference type="EC" id="2.3.2.27"/>
    </reaction>
</comment>
<evidence type="ECO:0000259" key="21">
    <source>
        <dbReference type="PROSITE" id="PS50089"/>
    </source>
</evidence>
<evidence type="ECO:0000256" key="18">
    <source>
        <dbReference type="ARBA" id="ARBA00082369"/>
    </source>
</evidence>
<keyword evidence="11" id="KW-0833">Ubl conjugation pathway</keyword>